<evidence type="ECO:0000313" key="5">
    <source>
        <dbReference type="WBParaSite" id="ECPE_0000706001-mRNA-1"/>
    </source>
</evidence>
<evidence type="ECO:0000256" key="1">
    <source>
        <dbReference type="SAM" id="MobiDB-lite"/>
    </source>
</evidence>
<dbReference type="OrthoDB" id="6283096at2759"/>
<protein>
    <submittedName>
        <fullName evidence="5">Rhodanese domain-containing protein</fullName>
    </submittedName>
</protein>
<dbReference type="AlphaFoldDB" id="A0A183AJB0"/>
<dbReference type="PANTHER" id="PTHR13297:SF5">
    <property type="entry name" value="TBC1 DOMAIN FAMILY MEMBER 23"/>
    <property type="match status" value="1"/>
</dbReference>
<dbReference type="InterPro" id="IPR001763">
    <property type="entry name" value="Rhodanese-like_dom"/>
</dbReference>
<dbReference type="PROSITE" id="PS50206">
    <property type="entry name" value="RHODANESE_3"/>
    <property type="match status" value="1"/>
</dbReference>
<dbReference type="Proteomes" id="UP000272942">
    <property type="component" value="Unassembled WGS sequence"/>
</dbReference>
<feature type="region of interest" description="Disordered" evidence="1">
    <location>
        <begin position="394"/>
        <end position="420"/>
    </location>
</feature>
<dbReference type="Gene3D" id="3.40.250.10">
    <property type="entry name" value="Rhodanese-like domain"/>
    <property type="match status" value="1"/>
</dbReference>
<reference evidence="3 4" key="2">
    <citation type="submission" date="2018-11" db="EMBL/GenBank/DDBJ databases">
        <authorList>
            <consortium name="Pathogen Informatics"/>
        </authorList>
    </citation>
    <scope>NUCLEOTIDE SEQUENCE [LARGE SCALE GENOMIC DNA]</scope>
    <source>
        <strain evidence="3 4">Egypt</strain>
    </source>
</reference>
<feature type="region of interest" description="Disordered" evidence="1">
    <location>
        <begin position="278"/>
        <end position="329"/>
    </location>
</feature>
<dbReference type="GO" id="GO:0005829">
    <property type="term" value="C:cytosol"/>
    <property type="evidence" value="ECO:0007669"/>
    <property type="project" value="GOC"/>
</dbReference>
<evidence type="ECO:0000259" key="2">
    <source>
        <dbReference type="PROSITE" id="PS50206"/>
    </source>
</evidence>
<keyword evidence="4" id="KW-1185">Reference proteome</keyword>
<name>A0A183AJB0_9TREM</name>
<dbReference type="SUPFAM" id="SSF52821">
    <property type="entry name" value="Rhodanese/Cell cycle control phosphatase"/>
    <property type="match status" value="1"/>
</dbReference>
<dbReference type="CDD" id="cd20788">
    <property type="entry name" value="TBC1D23_C-like"/>
    <property type="match status" value="1"/>
</dbReference>
<dbReference type="EMBL" id="UZAN01044087">
    <property type="protein sequence ID" value="VDP80021.1"/>
    <property type="molecule type" value="Genomic_DNA"/>
</dbReference>
<feature type="domain" description="Rhodanese" evidence="2">
    <location>
        <begin position="85"/>
        <end position="197"/>
    </location>
</feature>
<proteinExistence type="predicted"/>
<dbReference type="PANTHER" id="PTHR13297">
    <property type="entry name" value="TBC1 DOMAIN FAMILY MEMBER 23-RELATED"/>
    <property type="match status" value="1"/>
</dbReference>
<dbReference type="InterPro" id="IPR036873">
    <property type="entry name" value="Rhodanese-like_dom_sf"/>
</dbReference>
<dbReference type="GO" id="GO:0099041">
    <property type="term" value="P:vesicle tethering to Golgi"/>
    <property type="evidence" value="ECO:0007669"/>
    <property type="project" value="TreeGrafter"/>
</dbReference>
<dbReference type="InterPro" id="IPR039755">
    <property type="entry name" value="TBC1D23"/>
</dbReference>
<feature type="compositionally biased region" description="Polar residues" evidence="1">
    <location>
        <begin position="230"/>
        <end position="253"/>
    </location>
</feature>
<feature type="region of interest" description="Disordered" evidence="1">
    <location>
        <begin position="342"/>
        <end position="379"/>
    </location>
</feature>
<reference evidence="5" key="1">
    <citation type="submission" date="2016-06" db="UniProtKB">
        <authorList>
            <consortium name="WormBaseParasite"/>
        </authorList>
    </citation>
    <scope>IDENTIFICATION</scope>
</reference>
<dbReference type="WBParaSite" id="ECPE_0000706001-mRNA-1">
    <property type="protein sequence ID" value="ECPE_0000706001-mRNA-1"/>
    <property type="gene ID" value="ECPE_0000706001"/>
</dbReference>
<evidence type="ECO:0000313" key="4">
    <source>
        <dbReference type="Proteomes" id="UP000272942"/>
    </source>
</evidence>
<gene>
    <name evidence="3" type="ORF">ECPE_LOCUS7045</name>
</gene>
<sequence length="577" mass="62410">MEADDVTSLIELTQLFSSRTPQSFRSEFLPFLFGNTVLDTDDERSVMSATHLCLPVTVQEVFEAQAAALKFSQGVSEDVPNEFKQSIRFLLVDCRPAEQYNAGHLNTAFFVDSQLLLSEPDAFQSTVEALLQSQRRALNAGSHAAGEHITFLSSGRPEEDQVTNMVVATFLRLNIPYVSLVQGGYTALHETLGPQQISRSLVSHNPNVCISCQTQSSETNNLATTSLKSGTISAGKNPSVSRPTNPPVSTAKTTGGLFSKISGTLFKGAVGYQKTPVSAGKADHATGTNRTQKTLQSTPSQSSVRLEGQSTGALVKQSQTNNEHPASYRNTASVFSIDEDEDIDEDFTPPGNESSSFSSGMDGAAESAESPTRTEQGPKATSWLKRLTAAIHVSESESLPPGDIPTRPGGLDSSEPGDLIDTTQWSRRSELHGVFDCQFIDSRGRLAEVGYLILAERHLLVLRDHTPRSPARFIASIGSVVQSAFGRTSDSGEGTTRISARSRHAVLLRSAPLALISRITANRRLPECITFHYSGKDPTDLLQLNEPAMGLRDRLYLPQAGEAVRMIKLAICHLTMA</sequence>
<organism evidence="5">
    <name type="scientific">Echinostoma caproni</name>
    <dbReference type="NCBI Taxonomy" id="27848"/>
    <lineage>
        <taxon>Eukaryota</taxon>
        <taxon>Metazoa</taxon>
        <taxon>Spiralia</taxon>
        <taxon>Lophotrochozoa</taxon>
        <taxon>Platyhelminthes</taxon>
        <taxon>Trematoda</taxon>
        <taxon>Digenea</taxon>
        <taxon>Plagiorchiida</taxon>
        <taxon>Echinostomata</taxon>
        <taxon>Echinostomatoidea</taxon>
        <taxon>Echinostomatidae</taxon>
        <taxon>Echinostoma</taxon>
    </lineage>
</organism>
<dbReference type="GO" id="GO:0005802">
    <property type="term" value="C:trans-Golgi network"/>
    <property type="evidence" value="ECO:0007669"/>
    <property type="project" value="TreeGrafter"/>
</dbReference>
<dbReference type="Pfam" id="PF00581">
    <property type="entry name" value="Rhodanese"/>
    <property type="match status" value="1"/>
</dbReference>
<feature type="region of interest" description="Disordered" evidence="1">
    <location>
        <begin position="230"/>
        <end position="254"/>
    </location>
</feature>
<evidence type="ECO:0000313" key="3">
    <source>
        <dbReference type="EMBL" id="VDP80021.1"/>
    </source>
</evidence>
<dbReference type="GO" id="GO:0042147">
    <property type="term" value="P:retrograde transport, endosome to Golgi"/>
    <property type="evidence" value="ECO:0007669"/>
    <property type="project" value="InterPro"/>
</dbReference>
<feature type="compositionally biased region" description="Polar residues" evidence="1">
    <location>
        <begin position="286"/>
        <end position="329"/>
    </location>
</feature>
<accession>A0A183AJB0</accession>